<dbReference type="AlphaFoldDB" id="A0A833H3M6"/>
<dbReference type="InterPro" id="IPR003646">
    <property type="entry name" value="SH3-like_bac-type"/>
</dbReference>
<dbReference type="Gene3D" id="2.30.30.40">
    <property type="entry name" value="SH3 Domains"/>
    <property type="match status" value="1"/>
</dbReference>
<feature type="domain" description="SH3b" evidence="1">
    <location>
        <begin position="55"/>
        <end position="116"/>
    </location>
</feature>
<dbReference type="EMBL" id="WBUI01000004">
    <property type="protein sequence ID" value="KAB2934026.1"/>
    <property type="molecule type" value="Genomic_DNA"/>
</dbReference>
<reference evidence="2 3" key="1">
    <citation type="submission" date="2019-10" db="EMBL/GenBank/DDBJ databases">
        <title>Extracellular Electron Transfer in a Candidatus Methanoperedens spp. Enrichment Culture.</title>
        <authorList>
            <person name="Berger S."/>
            <person name="Rangel Shaw D."/>
            <person name="Berben T."/>
            <person name="In 'T Zandt M."/>
            <person name="Frank J."/>
            <person name="Reimann J."/>
            <person name="Jetten M.S.M."/>
            <person name="Welte C.U."/>
        </authorList>
    </citation>
    <scope>NUCLEOTIDE SEQUENCE [LARGE SCALE GENOMIC DNA]</scope>
    <source>
        <strain evidence="2">SB12</strain>
    </source>
</reference>
<protein>
    <submittedName>
        <fullName evidence="2">SH3 domain-containing protein</fullName>
    </submittedName>
</protein>
<evidence type="ECO:0000313" key="2">
    <source>
        <dbReference type="EMBL" id="KAB2934026.1"/>
    </source>
</evidence>
<evidence type="ECO:0000259" key="1">
    <source>
        <dbReference type="Pfam" id="PF08239"/>
    </source>
</evidence>
<dbReference type="Proteomes" id="UP000460298">
    <property type="component" value="Unassembled WGS sequence"/>
</dbReference>
<dbReference type="Pfam" id="PF08239">
    <property type="entry name" value="SH3_3"/>
    <property type="match status" value="1"/>
</dbReference>
<evidence type="ECO:0000313" key="3">
    <source>
        <dbReference type="Proteomes" id="UP000460298"/>
    </source>
</evidence>
<gene>
    <name evidence="2" type="ORF">F9K24_06050</name>
</gene>
<accession>A0A833H3M6</accession>
<organism evidence="2 3">
    <name type="scientific">Leptonema illini</name>
    <dbReference type="NCBI Taxonomy" id="183"/>
    <lineage>
        <taxon>Bacteria</taxon>
        <taxon>Pseudomonadati</taxon>
        <taxon>Spirochaetota</taxon>
        <taxon>Spirochaetia</taxon>
        <taxon>Leptospirales</taxon>
        <taxon>Leptospiraceae</taxon>
        <taxon>Leptonema</taxon>
    </lineage>
</organism>
<sequence>MPISACASRAPVLIGSMPLRALVALLLFMSTPLAAEVIDRVTLDNEKQRFVSAPSGLRLRESPTLAAQVITTMPFGSAVILLKQSEVEVVFDGLRGHWAVVRFEDHTGWAFTGFLSNEILPDVNVRHWNASKTMYFVILRLNPGYDCSYGNCKISIHGADRKLIADRFGLTVGWKDNLISLSETAVCGSGGGHYESLWDPVTNREEETSASFFINNAGNPEKPLPDDSGITSVLCLRDRCFYVNENAHLKRLFIYRGHPNKGNPSQFIGVVDYAQRHHLTFRGTNFFLNVDGKLYSLPELKPQ</sequence>
<comment type="caution">
    <text evidence="2">The sequence shown here is derived from an EMBL/GenBank/DDBJ whole genome shotgun (WGS) entry which is preliminary data.</text>
</comment>
<proteinExistence type="predicted"/>
<name>A0A833H3M6_9LEPT</name>